<dbReference type="InterPro" id="IPR000792">
    <property type="entry name" value="Tscrpt_reg_LuxR_C"/>
</dbReference>
<name>A0ABY8XDF4_9PSEU</name>
<feature type="domain" description="HTH luxR-type" evidence="1">
    <location>
        <begin position="56"/>
        <end position="121"/>
    </location>
</feature>
<evidence type="ECO:0000259" key="1">
    <source>
        <dbReference type="PROSITE" id="PS50043"/>
    </source>
</evidence>
<protein>
    <submittedName>
        <fullName evidence="2">Helix-turn-helix transcriptional regulator</fullName>
    </submittedName>
</protein>
<reference evidence="2 3" key="1">
    <citation type="submission" date="2023-06" db="EMBL/GenBank/DDBJ databases">
        <authorList>
            <person name="Oyuntsetseg B."/>
            <person name="Kim S.B."/>
        </authorList>
    </citation>
    <scope>NUCLEOTIDE SEQUENCE [LARGE SCALE GENOMIC DNA]</scope>
    <source>
        <strain evidence="2 3">2-2</strain>
    </source>
</reference>
<dbReference type="InterPro" id="IPR016032">
    <property type="entry name" value="Sig_transdc_resp-reg_C-effctor"/>
</dbReference>
<evidence type="ECO:0000313" key="2">
    <source>
        <dbReference type="EMBL" id="WIV52968.1"/>
    </source>
</evidence>
<keyword evidence="3" id="KW-1185">Reference proteome</keyword>
<dbReference type="InterPro" id="IPR036388">
    <property type="entry name" value="WH-like_DNA-bd_sf"/>
</dbReference>
<dbReference type="Pfam" id="PF00196">
    <property type="entry name" value="GerE"/>
    <property type="match status" value="1"/>
</dbReference>
<dbReference type="SUPFAM" id="SSF46894">
    <property type="entry name" value="C-terminal effector domain of the bipartite response regulators"/>
    <property type="match status" value="1"/>
</dbReference>
<dbReference type="RefSeq" id="WP_285449366.1">
    <property type="nucleotide sequence ID" value="NZ_CP127173.1"/>
</dbReference>
<dbReference type="SMART" id="SM00421">
    <property type="entry name" value="HTH_LUXR"/>
    <property type="match status" value="1"/>
</dbReference>
<evidence type="ECO:0000313" key="3">
    <source>
        <dbReference type="Proteomes" id="UP001227101"/>
    </source>
</evidence>
<dbReference type="EMBL" id="CP127173">
    <property type="protein sequence ID" value="WIV52968.1"/>
    <property type="molecule type" value="Genomic_DNA"/>
</dbReference>
<dbReference type="Gene3D" id="1.10.10.10">
    <property type="entry name" value="Winged helix-like DNA-binding domain superfamily/Winged helix DNA-binding domain"/>
    <property type="match status" value="1"/>
</dbReference>
<organism evidence="2 3">
    <name type="scientific">Amycolatopsis nalaikhensis</name>
    <dbReference type="NCBI Taxonomy" id="715472"/>
    <lineage>
        <taxon>Bacteria</taxon>
        <taxon>Bacillati</taxon>
        <taxon>Actinomycetota</taxon>
        <taxon>Actinomycetes</taxon>
        <taxon>Pseudonocardiales</taxon>
        <taxon>Pseudonocardiaceae</taxon>
        <taxon>Amycolatopsis</taxon>
    </lineage>
</organism>
<dbReference type="CDD" id="cd06170">
    <property type="entry name" value="LuxR_C_like"/>
    <property type="match status" value="1"/>
</dbReference>
<dbReference type="Proteomes" id="UP001227101">
    <property type="component" value="Chromosome"/>
</dbReference>
<dbReference type="PROSITE" id="PS50043">
    <property type="entry name" value="HTH_LUXR_2"/>
    <property type="match status" value="1"/>
</dbReference>
<gene>
    <name evidence="2" type="ORF">QP939_28975</name>
</gene>
<accession>A0ABY8XDF4</accession>
<proteinExistence type="predicted"/>
<sequence length="123" mass="13135">MTRLAKRQGPVFVAANPATVELARDYLKSIGVGLTSISISTTALQIFVRTAAIDEARTRTGHITESSLLQLRMIAAGMTNAEIGRQLGMSENTIKASLKALFRTIGARDRAHAVLIGCRAGLI</sequence>
<dbReference type="PRINTS" id="PR00038">
    <property type="entry name" value="HTHLUXR"/>
</dbReference>